<accession>A0A101MBZ7</accession>
<sequence length="74" mass="8297">MRDYMSTKPPRAKLARFARFQEAAMYIIELTVPVANRLRSNDASLHAIATGWGHASGVSSCTRHVTYSKRLPPH</sequence>
<gene>
    <name evidence="1" type="ORF">ACN42_g9398</name>
</gene>
<name>A0A101MBZ7_PENFR</name>
<protein>
    <submittedName>
        <fullName evidence="1">Uncharacterized protein</fullName>
    </submittedName>
</protein>
<keyword evidence="2" id="KW-1185">Reference proteome</keyword>
<dbReference type="AlphaFoldDB" id="A0A101MBZ7"/>
<reference evidence="1 2" key="1">
    <citation type="submission" date="2015-10" db="EMBL/GenBank/DDBJ databases">
        <title>Genome sequencing of Penicillium freii.</title>
        <authorList>
            <person name="Nguyen H.D."/>
            <person name="Visagie C.M."/>
            <person name="Seifert K.A."/>
        </authorList>
    </citation>
    <scope>NUCLEOTIDE SEQUENCE [LARGE SCALE GENOMIC DNA]</scope>
    <source>
        <strain evidence="1 2">DAOM 242723</strain>
    </source>
</reference>
<dbReference type="Proteomes" id="UP000055045">
    <property type="component" value="Unassembled WGS sequence"/>
</dbReference>
<organism evidence="1 2">
    <name type="scientific">Penicillium freii</name>
    <dbReference type="NCBI Taxonomy" id="48697"/>
    <lineage>
        <taxon>Eukaryota</taxon>
        <taxon>Fungi</taxon>
        <taxon>Dikarya</taxon>
        <taxon>Ascomycota</taxon>
        <taxon>Pezizomycotina</taxon>
        <taxon>Eurotiomycetes</taxon>
        <taxon>Eurotiomycetidae</taxon>
        <taxon>Eurotiales</taxon>
        <taxon>Aspergillaceae</taxon>
        <taxon>Penicillium</taxon>
    </lineage>
</organism>
<proteinExistence type="predicted"/>
<evidence type="ECO:0000313" key="2">
    <source>
        <dbReference type="Proteomes" id="UP000055045"/>
    </source>
</evidence>
<dbReference type="EMBL" id="LLXE01000335">
    <property type="protein sequence ID" value="KUM57782.1"/>
    <property type="molecule type" value="Genomic_DNA"/>
</dbReference>
<evidence type="ECO:0000313" key="1">
    <source>
        <dbReference type="EMBL" id="KUM57782.1"/>
    </source>
</evidence>
<comment type="caution">
    <text evidence="1">The sequence shown here is derived from an EMBL/GenBank/DDBJ whole genome shotgun (WGS) entry which is preliminary data.</text>
</comment>